<dbReference type="CDD" id="cd05930">
    <property type="entry name" value="A_NRPS"/>
    <property type="match status" value="1"/>
</dbReference>
<evidence type="ECO:0000256" key="3">
    <source>
        <dbReference type="ARBA" id="ARBA00006484"/>
    </source>
</evidence>
<keyword evidence="4" id="KW-0596">Phosphopantetheine</keyword>
<dbReference type="PROSITE" id="PS00455">
    <property type="entry name" value="AMP_BINDING"/>
    <property type="match status" value="1"/>
</dbReference>
<dbReference type="Gene3D" id="3.40.50.12780">
    <property type="entry name" value="N-terminal domain of ligase-like"/>
    <property type="match status" value="1"/>
</dbReference>
<dbReference type="Gene3D" id="3.30.559.30">
    <property type="entry name" value="Nonribosomal peptide synthetase, condensation domain"/>
    <property type="match status" value="2"/>
</dbReference>
<dbReference type="KEGG" id="pri:PRIO_1959"/>
<keyword evidence="7" id="KW-0560">Oxidoreductase</keyword>
<evidence type="ECO:0000256" key="4">
    <source>
        <dbReference type="ARBA" id="ARBA00022450"/>
    </source>
</evidence>
<dbReference type="InterPro" id="IPR023213">
    <property type="entry name" value="CAT-like_dom_sf"/>
</dbReference>
<gene>
    <name evidence="11" type="ORF">PRIO_1959</name>
</gene>
<dbReference type="PANTHER" id="PTHR45527">
    <property type="entry name" value="NONRIBOSOMAL PEPTIDE SYNTHETASE"/>
    <property type="match status" value="1"/>
</dbReference>
<dbReference type="Pfam" id="PF00550">
    <property type="entry name" value="PP-binding"/>
    <property type="match status" value="2"/>
</dbReference>
<dbReference type="Gene3D" id="3.40.50.720">
    <property type="entry name" value="NAD(P)-binding Rossmann-like Domain"/>
    <property type="match status" value="1"/>
</dbReference>
<evidence type="ECO:0000313" key="11">
    <source>
        <dbReference type="EMBL" id="CQR54369.1"/>
    </source>
</evidence>
<dbReference type="InterPro" id="IPR010071">
    <property type="entry name" value="AA_adenyl_dom"/>
</dbReference>
<evidence type="ECO:0000256" key="8">
    <source>
        <dbReference type="ARBA" id="ARBA00023194"/>
    </source>
</evidence>
<dbReference type="Gene3D" id="1.10.1200.10">
    <property type="entry name" value="ACP-like"/>
    <property type="match status" value="3"/>
</dbReference>
<dbReference type="SUPFAM" id="SSF56801">
    <property type="entry name" value="Acetyl-CoA synthetase-like"/>
    <property type="match status" value="1"/>
</dbReference>
<evidence type="ECO:0000256" key="6">
    <source>
        <dbReference type="ARBA" id="ARBA00022737"/>
    </source>
</evidence>
<dbReference type="NCBIfam" id="TIGR01733">
    <property type="entry name" value="AA-adenyl-dom"/>
    <property type="match status" value="1"/>
</dbReference>
<dbReference type="InterPro" id="IPR020904">
    <property type="entry name" value="Sc_DH/Rdtase_CS"/>
</dbReference>
<dbReference type="GO" id="GO:0031177">
    <property type="term" value="F:phosphopantetheine binding"/>
    <property type="evidence" value="ECO:0007669"/>
    <property type="project" value="TreeGrafter"/>
</dbReference>
<dbReference type="SUPFAM" id="SSF52777">
    <property type="entry name" value="CoA-dependent acyltransferases"/>
    <property type="match status" value="4"/>
</dbReference>
<dbReference type="GO" id="GO:0008206">
    <property type="term" value="P:bile acid metabolic process"/>
    <property type="evidence" value="ECO:0007669"/>
    <property type="project" value="UniProtKB-ARBA"/>
</dbReference>
<dbReference type="CDD" id="cd05233">
    <property type="entry name" value="SDR_c"/>
    <property type="match status" value="1"/>
</dbReference>
<dbReference type="EMBL" id="LN831776">
    <property type="protein sequence ID" value="CQR54369.1"/>
    <property type="molecule type" value="Genomic_DNA"/>
</dbReference>
<dbReference type="Gene3D" id="3.30.300.30">
    <property type="match status" value="1"/>
</dbReference>
<comment type="similarity">
    <text evidence="3">Belongs to the short-chain dehydrogenases/reductases (SDR) family.</text>
</comment>
<sequence length="2047" mass="227715">MSKMFVRSSSASSGTNQAVYQLVSNVTGHRIEDLNSDMYLEDDLGLDSIKMITLMNELIGLVPAEQMDDFTAAYPVTVLMGLQTVGELVQIFEEWEHARQQGAEVQAAASAVLQAQEDTWPEPAAVQIHSAPPDLREQLKIEVCRLISGITGHKSEDLHTDMDLERDLGLDSIKMITLMSEMVSLLPADSSGGHSESNLVTSLMSMHTVGDIVEMLAVRNGGNSGTLAVAGDVNTIEAEIPENEPEFLEILHSQYLFLITYLSVANLTITSGVRVRGRLDADNLRKSWGELIRRHPILRAVFITEPANASLKGYRLQLLKAAVPPEIPVLDIRHLDEQARLRWISERFEASLNEKLDITRWPLHSLSVIQTADLEYELILDINHMISDGLGNQQILRELLEIYGAESHNKAARLRPALPAGEYNRIVSEINAWNAPEEMEALDRYLQQQGRGAYFFNPGGASRKANAAGAAGAVIHSRKYWVGEEITARLIASTKTWRTSLFILLVSAYLKTIRQQGEERNRIILNLPTGGRLYPHTDASEVLSAFAQNLALSFTCGDANEEWESLINRTHEEFTNQLSSGIDRAQTYRAAQYAKDTIHLQNGVMPEAVASMIRSTLKSNLYLSFVGNTSIHTRYGDYEVYDYEAYTGTNPGTIDCLAELFQGRLMITANYDSSFFDDDYIGEHMDRFMDNLSQLAGMGPVGKPVLAGEDTEGPHSAEIRERLYGIVRDISGTALDEEALFKDMEAELGMDSLQRIRLITRLGKVFGHADKGALLECRTLNEIITHISHVNNAIEPADRDSAAEIPYLHISRQCKATPDAVAILDGTREVTYRELDEQSNRLAHYLISQGVRSQSLVGILTFPGRLMLTGILGILKAGAAYVPLDPMYPADRIEYIAEHAQLSILLTEQSLQKQTDPIVQKSPSIRKVVYLDEGYEVHGHFEQTGTEVWQSCPAGDLRVDSAPHDLMVVLYTSGSTGKPKGVMLNHRGYMNRLEWHQQTFCLQLGERVAQKTSCCFDISVWELLWPLMYGGTVCPVRQEIVKNPWSLARWMTDTGINVMHFVPSLFGEFVDSLEDESYTFPALRWLIFSGEGLPLRPVQKWMDRYGNKTKLANLYGPTEASIDVTYHIISGRPGSAGEMSIPIGKPIPGVYIKNLDEHMREVPEGELGELWIGGIQLAKGYLYNPEKTREAFHPNPFPEIPGEFIYRTGDLTVKRADGSYEYHGRTDNQVKLRGFRVELGEIEAVLGSHDHVAEAAVIVTQPAPGQQLLLACLAGKQVPDQEIKNFAVRKLPYYMIPHRVEWLPRLPKNPNGKLDRKALSVMFSGTGQAPQTPQASEMQIPPAAEREPLSAGDLLPLAPAQSWLMNYFDDPYCWAGYTRFLYKQPLDFQQFKQAVMMLNRRHDALRSILERKDNGFEQRFLQGELGGNVDFYDGSHMEEAERNEEIGAILTEAIQGFRVDQWPLWRIIVVQVSEAVYEIAAVGHHLISDVVTNQLLLQEVWQIYASLSPGARHISLPDAKPFADFVRAVQEKKRIHGKEYAGYWSTHFPPESVCRLPADFIKGPNDEQSAATQRFTFDREQTSLLLTRAKKHFNSNVYPILLAPLYKELSVFFGQPEVVVSHRVHGRELSGGQNFMQTPGNFAVNFPLGINVEKGSHWSNLIASIRKGLENVPLGGVSYDLVSENLPRYMYPDVKLTPIRANYLGNRDAPRLPGLEFSREGMDRRLSLPGQKRISVIEFFFSIEEGKLTVEIEYSANLYAAATIQSLAEQYREQALELLESIQDTPVLPPAPRKGLLANKVAVITGGSRGIGRSIALSMAGEGADIVLVSRSGQQLRETADEIRRLGVKAMSVSADVSDAPSVNKAVEQIIGSFGRIDILVNGAGITGMAAMADMSPGVWESIIQVNLLGTYHFCYAVIPYLIKQKQGKIINIGSDSSFIGYPMMSAYAASKHGVLGLTRALSEELKNSNIQVNAVCPALVDTDMAPAAFKGRAIPPSGVADSVVFLASPRADYITGEAVQVYGKQDMHWFGAQQMQMLQAVQRRQP</sequence>
<dbReference type="Pfam" id="PF00106">
    <property type="entry name" value="adh_short"/>
    <property type="match status" value="1"/>
</dbReference>
<dbReference type="SUPFAM" id="SSF47336">
    <property type="entry name" value="ACP-like"/>
    <property type="match status" value="3"/>
</dbReference>
<evidence type="ECO:0000256" key="7">
    <source>
        <dbReference type="ARBA" id="ARBA00023002"/>
    </source>
</evidence>
<dbReference type="FunFam" id="3.40.50.980:FF:000001">
    <property type="entry name" value="Non-ribosomal peptide synthetase"/>
    <property type="match status" value="1"/>
</dbReference>
<evidence type="ECO:0000256" key="9">
    <source>
        <dbReference type="ARBA" id="ARBA00023268"/>
    </source>
</evidence>
<evidence type="ECO:0000256" key="2">
    <source>
        <dbReference type="ARBA" id="ARBA00006432"/>
    </source>
</evidence>
<dbReference type="InterPro" id="IPR002347">
    <property type="entry name" value="SDR_fam"/>
</dbReference>
<reference evidence="12" key="1">
    <citation type="submission" date="2015-03" db="EMBL/GenBank/DDBJ databases">
        <authorList>
            <person name="Wibberg D."/>
        </authorList>
    </citation>
    <scope>NUCLEOTIDE SEQUENCE [LARGE SCALE GENOMIC DNA]</scope>
</reference>
<dbReference type="PROSITE" id="PS00061">
    <property type="entry name" value="ADH_SHORT"/>
    <property type="match status" value="1"/>
</dbReference>
<dbReference type="Pfam" id="PF13193">
    <property type="entry name" value="AMP-binding_C"/>
    <property type="match status" value="1"/>
</dbReference>
<dbReference type="InterPro" id="IPR020845">
    <property type="entry name" value="AMP-binding_CS"/>
</dbReference>
<keyword evidence="8" id="KW-0045">Antibiotic biosynthesis</keyword>
<dbReference type="InterPro" id="IPR042099">
    <property type="entry name" value="ANL_N_sf"/>
</dbReference>
<dbReference type="GO" id="GO:0044550">
    <property type="term" value="P:secondary metabolite biosynthetic process"/>
    <property type="evidence" value="ECO:0007669"/>
    <property type="project" value="TreeGrafter"/>
</dbReference>
<evidence type="ECO:0000256" key="1">
    <source>
        <dbReference type="ARBA" id="ARBA00001957"/>
    </source>
</evidence>
<comment type="cofactor">
    <cofactor evidence="1">
        <name>pantetheine 4'-phosphate</name>
        <dbReference type="ChEBI" id="CHEBI:47942"/>
    </cofactor>
</comment>
<dbReference type="Pfam" id="PF00501">
    <property type="entry name" value="AMP-binding"/>
    <property type="match status" value="1"/>
</dbReference>
<dbReference type="InterPro" id="IPR036736">
    <property type="entry name" value="ACP-like_sf"/>
</dbReference>
<dbReference type="InterPro" id="IPR036291">
    <property type="entry name" value="NAD(P)-bd_dom_sf"/>
</dbReference>
<dbReference type="InterPro" id="IPR000873">
    <property type="entry name" value="AMP-dep_synth/lig_dom"/>
</dbReference>
<dbReference type="InterPro" id="IPR045851">
    <property type="entry name" value="AMP-bd_C_sf"/>
</dbReference>
<dbReference type="GO" id="GO:0005737">
    <property type="term" value="C:cytoplasm"/>
    <property type="evidence" value="ECO:0007669"/>
    <property type="project" value="TreeGrafter"/>
</dbReference>
<dbReference type="InterPro" id="IPR009081">
    <property type="entry name" value="PP-bd_ACP"/>
</dbReference>
<comment type="similarity">
    <text evidence="2">Belongs to the ATP-dependent AMP-binding enzyme family.</text>
</comment>
<proteinExistence type="inferred from homology"/>
<dbReference type="GO" id="GO:0008610">
    <property type="term" value="P:lipid biosynthetic process"/>
    <property type="evidence" value="ECO:0007669"/>
    <property type="project" value="UniProtKB-ARBA"/>
</dbReference>
<dbReference type="PANTHER" id="PTHR45527:SF1">
    <property type="entry name" value="FATTY ACID SYNTHASE"/>
    <property type="match status" value="1"/>
</dbReference>
<dbReference type="GO" id="GO:0016491">
    <property type="term" value="F:oxidoreductase activity"/>
    <property type="evidence" value="ECO:0007669"/>
    <property type="project" value="UniProtKB-KW"/>
</dbReference>
<accession>A0A0E4H9L8</accession>
<dbReference type="GO" id="GO:0043041">
    <property type="term" value="P:amino acid activation for nonribosomal peptide biosynthetic process"/>
    <property type="evidence" value="ECO:0007669"/>
    <property type="project" value="TreeGrafter"/>
</dbReference>
<feature type="domain" description="Ketoreductase" evidence="10">
    <location>
        <begin position="1800"/>
        <end position="1967"/>
    </location>
</feature>
<dbReference type="PATRIC" id="fig|1073571.4.peg.2056"/>
<dbReference type="InterPro" id="IPR057326">
    <property type="entry name" value="KR_dom"/>
</dbReference>
<keyword evidence="9" id="KW-0511">Multifunctional enzyme</keyword>
<keyword evidence="6" id="KW-0677">Repeat</keyword>
<dbReference type="PRINTS" id="PR00080">
    <property type="entry name" value="SDRFAMILY"/>
</dbReference>
<evidence type="ECO:0000259" key="10">
    <source>
        <dbReference type="SMART" id="SM00822"/>
    </source>
</evidence>
<dbReference type="Pfam" id="PF00668">
    <property type="entry name" value="Condensation"/>
    <property type="match status" value="2"/>
</dbReference>
<organism evidence="11 12">
    <name type="scientific">Paenibacillus riograndensis SBR5</name>
    <dbReference type="NCBI Taxonomy" id="1073571"/>
    <lineage>
        <taxon>Bacteria</taxon>
        <taxon>Bacillati</taxon>
        <taxon>Bacillota</taxon>
        <taxon>Bacilli</taxon>
        <taxon>Bacillales</taxon>
        <taxon>Paenibacillaceae</taxon>
        <taxon>Paenibacillus</taxon>
        <taxon>Paenibacillus sonchi group</taxon>
    </lineage>
</organism>
<dbReference type="InterPro" id="IPR001242">
    <property type="entry name" value="Condensation_dom"/>
</dbReference>
<dbReference type="GO" id="GO:0017000">
    <property type="term" value="P:antibiotic biosynthetic process"/>
    <property type="evidence" value="ECO:0007669"/>
    <property type="project" value="UniProtKB-KW"/>
</dbReference>
<dbReference type="FunFam" id="3.40.50.720:FF:000084">
    <property type="entry name" value="Short-chain dehydrogenase reductase"/>
    <property type="match status" value="1"/>
</dbReference>
<dbReference type="SMART" id="SM00822">
    <property type="entry name" value="PKS_KR"/>
    <property type="match status" value="1"/>
</dbReference>
<name>A0A0E4H9L8_9BACL</name>
<keyword evidence="5" id="KW-0597">Phosphoprotein</keyword>
<dbReference type="SUPFAM" id="SSF51735">
    <property type="entry name" value="NAD(P)-binding Rossmann-fold domains"/>
    <property type="match status" value="1"/>
</dbReference>
<dbReference type="Proteomes" id="UP000033163">
    <property type="component" value="Chromosome I"/>
</dbReference>
<dbReference type="InterPro" id="IPR025110">
    <property type="entry name" value="AMP-bd_C"/>
</dbReference>
<dbReference type="PRINTS" id="PR00081">
    <property type="entry name" value="GDHRDH"/>
</dbReference>
<protein>
    <submittedName>
        <fullName evidence="11">Amino acid adenylation domain-containing protein</fullName>
    </submittedName>
</protein>
<dbReference type="STRING" id="483937.AMQ84_07445"/>
<dbReference type="Gene3D" id="3.30.559.10">
    <property type="entry name" value="Chloramphenicol acetyltransferase-like domain"/>
    <property type="match status" value="2"/>
</dbReference>
<dbReference type="HOGENOM" id="CLU_000022_42_0_9"/>
<evidence type="ECO:0000313" key="12">
    <source>
        <dbReference type="Proteomes" id="UP000033163"/>
    </source>
</evidence>
<evidence type="ECO:0000256" key="5">
    <source>
        <dbReference type="ARBA" id="ARBA00022553"/>
    </source>
</evidence>